<dbReference type="SUPFAM" id="SSF54695">
    <property type="entry name" value="POZ domain"/>
    <property type="match status" value="1"/>
</dbReference>
<dbReference type="AlphaFoldDB" id="A0A9X0B9S5"/>
<dbReference type="RefSeq" id="XP_056489046.1">
    <property type="nucleotide sequence ID" value="XM_056629744.1"/>
</dbReference>
<dbReference type="Pfam" id="PF00651">
    <property type="entry name" value="BTB"/>
    <property type="match status" value="1"/>
</dbReference>
<gene>
    <name evidence="2" type="ORF">N7509_005107</name>
</gene>
<dbReference type="GeneID" id="81368724"/>
<feature type="domain" description="BTB" evidence="1">
    <location>
        <begin position="16"/>
        <end position="76"/>
    </location>
</feature>
<accession>A0A9X0B9S5</accession>
<proteinExistence type="predicted"/>
<dbReference type="InterPro" id="IPR011333">
    <property type="entry name" value="SKP1/BTB/POZ_sf"/>
</dbReference>
<evidence type="ECO:0000259" key="1">
    <source>
        <dbReference type="Pfam" id="PF00651"/>
    </source>
</evidence>
<sequence>MESSLGRHLVSPLFTFTVGTERKEFVVHSSALAELSPSINPLMNGGMREAKAKHVDWSEIDIDTFIRLCEFAYFKNYIPPSPRLVEGRTLPEAEFEEVVPDPCLNPCLNCWSLRMKYLRLRTRFVMTKKSCTRNEALRLESYDLHS</sequence>
<dbReference type="Proteomes" id="UP001147747">
    <property type="component" value="Unassembled WGS sequence"/>
</dbReference>
<organism evidence="2 3">
    <name type="scientific">Penicillium cosmopolitanum</name>
    <dbReference type="NCBI Taxonomy" id="1131564"/>
    <lineage>
        <taxon>Eukaryota</taxon>
        <taxon>Fungi</taxon>
        <taxon>Dikarya</taxon>
        <taxon>Ascomycota</taxon>
        <taxon>Pezizomycotina</taxon>
        <taxon>Eurotiomycetes</taxon>
        <taxon>Eurotiomycetidae</taxon>
        <taxon>Eurotiales</taxon>
        <taxon>Aspergillaceae</taxon>
        <taxon>Penicillium</taxon>
    </lineage>
</organism>
<dbReference type="InterPro" id="IPR000210">
    <property type="entry name" value="BTB/POZ_dom"/>
</dbReference>
<reference evidence="2" key="1">
    <citation type="submission" date="2022-12" db="EMBL/GenBank/DDBJ databases">
        <authorList>
            <person name="Petersen C."/>
        </authorList>
    </citation>
    <scope>NUCLEOTIDE SEQUENCE</scope>
    <source>
        <strain evidence="2">IBT 29677</strain>
    </source>
</reference>
<reference evidence="2" key="2">
    <citation type="journal article" date="2023" name="IMA Fungus">
        <title>Comparative genomic study of the Penicillium genus elucidates a diverse pangenome and 15 lateral gene transfer events.</title>
        <authorList>
            <person name="Petersen C."/>
            <person name="Sorensen T."/>
            <person name="Nielsen M.R."/>
            <person name="Sondergaard T.E."/>
            <person name="Sorensen J.L."/>
            <person name="Fitzpatrick D.A."/>
            <person name="Frisvad J.C."/>
            <person name="Nielsen K.L."/>
        </authorList>
    </citation>
    <scope>NUCLEOTIDE SEQUENCE</scope>
    <source>
        <strain evidence="2">IBT 29677</strain>
    </source>
</reference>
<evidence type="ECO:0000313" key="2">
    <source>
        <dbReference type="EMBL" id="KAJ5396994.1"/>
    </source>
</evidence>
<protein>
    <recommendedName>
        <fullName evidence="1">BTB domain-containing protein</fullName>
    </recommendedName>
</protein>
<comment type="caution">
    <text evidence="2">The sequence shown here is derived from an EMBL/GenBank/DDBJ whole genome shotgun (WGS) entry which is preliminary data.</text>
</comment>
<dbReference type="Gene3D" id="3.30.710.10">
    <property type="entry name" value="Potassium Channel Kv1.1, Chain A"/>
    <property type="match status" value="1"/>
</dbReference>
<dbReference type="OrthoDB" id="9997739at2759"/>
<name>A0A9X0B9S5_9EURO</name>
<evidence type="ECO:0000313" key="3">
    <source>
        <dbReference type="Proteomes" id="UP001147747"/>
    </source>
</evidence>
<keyword evidence="3" id="KW-1185">Reference proteome</keyword>
<dbReference type="EMBL" id="JAPZBU010000006">
    <property type="protein sequence ID" value="KAJ5396994.1"/>
    <property type="molecule type" value="Genomic_DNA"/>
</dbReference>